<keyword evidence="2" id="KW-1185">Reference proteome</keyword>
<evidence type="ECO:0000313" key="2">
    <source>
        <dbReference type="Proteomes" id="UP000554482"/>
    </source>
</evidence>
<name>A0A7J6UZ45_THATH</name>
<dbReference type="AlphaFoldDB" id="A0A7J6UZ45"/>
<protein>
    <submittedName>
        <fullName evidence="1">Uncharacterized protein</fullName>
    </submittedName>
</protein>
<sequence>EATRDVQAKLPLLFGLVRFFLRVGLEVGGIVRKVETEFSQAYFFFGVGELLLHFSSSCGSQHMFCVPLVVVIVLL</sequence>
<comment type="caution">
    <text evidence="1">The sequence shown here is derived from an EMBL/GenBank/DDBJ whole genome shotgun (WGS) entry which is preliminary data.</text>
</comment>
<organism evidence="1 2">
    <name type="scientific">Thalictrum thalictroides</name>
    <name type="common">Rue-anemone</name>
    <name type="synonym">Anemone thalictroides</name>
    <dbReference type="NCBI Taxonomy" id="46969"/>
    <lineage>
        <taxon>Eukaryota</taxon>
        <taxon>Viridiplantae</taxon>
        <taxon>Streptophyta</taxon>
        <taxon>Embryophyta</taxon>
        <taxon>Tracheophyta</taxon>
        <taxon>Spermatophyta</taxon>
        <taxon>Magnoliopsida</taxon>
        <taxon>Ranunculales</taxon>
        <taxon>Ranunculaceae</taxon>
        <taxon>Thalictroideae</taxon>
        <taxon>Thalictrum</taxon>
    </lineage>
</organism>
<proteinExistence type="predicted"/>
<dbReference type="EMBL" id="JABWDY010040687">
    <property type="protein sequence ID" value="KAF5177943.1"/>
    <property type="molecule type" value="Genomic_DNA"/>
</dbReference>
<feature type="non-terminal residue" evidence="1">
    <location>
        <position position="1"/>
    </location>
</feature>
<evidence type="ECO:0000313" key="1">
    <source>
        <dbReference type="EMBL" id="KAF5177943.1"/>
    </source>
</evidence>
<dbReference type="Proteomes" id="UP000554482">
    <property type="component" value="Unassembled WGS sequence"/>
</dbReference>
<reference evidence="1 2" key="1">
    <citation type="submission" date="2020-06" db="EMBL/GenBank/DDBJ databases">
        <title>Transcriptomic and genomic resources for Thalictrum thalictroides and T. hernandezii: Facilitating candidate gene discovery in an emerging model plant lineage.</title>
        <authorList>
            <person name="Arias T."/>
            <person name="Riano-Pachon D.M."/>
            <person name="Di Stilio V.S."/>
        </authorList>
    </citation>
    <scope>NUCLEOTIDE SEQUENCE [LARGE SCALE GENOMIC DNA]</scope>
    <source>
        <strain evidence="2">cv. WT478/WT964</strain>
        <tissue evidence="1">Leaves</tissue>
    </source>
</reference>
<accession>A0A7J6UZ45</accession>
<gene>
    <name evidence="1" type="ORF">FRX31_032470</name>
</gene>